<keyword evidence="1" id="KW-0472">Membrane</keyword>
<protein>
    <recommendedName>
        <fullName evidence="4">Transmembrane protein</fullName>
    </recommendedName>
</protein>
<dbReference type="RefSeq" id="WP_075058166.1">
    <property type="nucleotide sequence ID" value="NZ_CP012357.1"/>
</dbReference>
<dbReference type="EMBL" id="CP012357">
    <property type="protein sequence ID" value="AKX34072.1"/>
    <property type="molecule type" value="Genomic_DNA"/>
</dbReference>
<feature type="transmembrane region" description="Helical" evidence="1">
    <location>
        <begin position="83"/>
        <end position="102"/>
    </location>
</feature>
<keyword evidence="1" id="KW-0812">Transmembrane</keyword>
<organism evidence="2 3">
    <name type="scientific">Spiroplasma litorale</name>
    <dbReference type="NCBI Taxonomy" id="216942"/>
    <lineage>
        <taxon>Bacteria</taxon>
        <taxon>Bacillati</taxon>
        <taxon>Mycoplasmatota</taxon>
        <taxon>Mollicutes</taxon>
        <taxon>Entomoplasmatales</taxon>
        <taxon>Spiroplasmataceae</taxon>
        <taxon>Spiroplasma</taxon>
    </lineage>
</organism>
<dbReference type="Gene3D" id="1.10.287.70">
    <property type="match status" value="1"/>
</dbReference>
<proteinExistence type="predicted"/>
<keyword evidence="1" id="KW-1133">Transmembrane helix</keyword>
<evidence type="ECO:0000256" key="1">
    <source>
        <dbReference type="SAM" id="Phobius"/>
    </source>
</evidence>
<dbReference type="KEGG" id="sll:SLITO_v1c04190"/>
<dbReference type="STRING" id="216942.SLITO_v1c04190"/>
<keyword evidence="3" id="KW-1185">Reference proteome</keyword>
<reference evidence="2 3" key="1">
    <citation type="journal article" date="2015" name="Genome Announc.">
        <title>Complete Genome Sequence of Spiroplasma litorale TN-1T (DSM 21781), a Bacterium Isolated from a Green-Eyed Horsefly (Tabanus nigrovittatus).</title>
        <authorList>
            <person name="Lo W.S."/>
            <person name="Lai Y.C."/>
            <person name="Lien Y.W."/>
            <person name="Wang T.H."/>
            <person name="Kuo C.H."/>
        </authorList>
    </citation>
    <scope>NUCLEOTIDE SEQUENCE [LARGE SCALE GENOMIC DNA]</scope>
    <source>
        <strain evidence="2 3">TN-1</strain>
    </source>
</reference>
<feature type="transmembrane region" description="Helical" evidence="1">
    <location>
        <begin position="50"/>
        <end position="71"/>
    </location>
</feature>
<gene>
    <name evidence="2" type="ORF">SLITO_v1c04190</name>
</gene>
<sequence length="155" mass="18161">MNKNNKQDIKSLKKSIKEDHKNYVDGKIDEMFENPVQKLYSFRSSKKLKFYDYFIVAGLVLVSIGISFLISIYGFKNINKTEWVSAGFTIFTLLAAIVTGWVKNNYVAKFFNDKRRRYQTTLSTEEGFMRRIIKILLLTFLTLLVITIIFIFTLK</sequence>
<dbReference type="Proteomes" id="UP000067476">
    <property type="component" value="Chromosome"/>
</dbReference>
<dbReference type="AlphaFoldDB" id="A0A0K1W1U1"/>
<accession>A0A0K1W1U1</accession>
<evidence type="ECO:0000313" key="3">
    <source>
        <dbReference type="Proteomes" id="UP000067476"/>
    </source>
</evidence>
<feature type="transmembrane region" description="Helical" evidence="1">
    <location>
        <begin position="135"/>
        <end position="154"/>
    </location>
</feature>
<evidence type="ECO:0008006" key="4">
    <source>
        <dbReference type="Google" id="ProtNLM"/>
    </source>
</evidence>
<dbReference type="OrthoDB" id="400297at2"/>
<evidence type="ECO:0000313" key="2">
    <source>
        <dbReference type="EMBL" id="AKX34072.1"/>
    </source>
</evidence>
<name>A0A0K1W1U1_9MOLU</name>
<dbReference type="PATRIC" id="fig|216942.3.peg.422"/>